<dbReference type="GO" id="GO:0032259">
    <property type="term" value="P:methylation"/>
    <property type="evidence" value="ECO:0007669"/>
    <property type="project" value="UniProtKB-KW"/>
</dbReference>
<dbReference type="InterPro" id="IPR041698">
    <property type="entry name" value="Methyltransf_25"/>
</dbReference>
<keyword evidence="2" id="KW-0808">Transferase</keyword>
<keyword evidence="7" id="KW-1185">Reference proteome</keyword>
<name>A0A219B3T4_9SPHN</name>
<evidence type="ECO:0000259" key="5">
    <source>
        <dbReference type="Pfam" id="PF13649"/>
    </source>
</evidence>
<dbReference type="RefSeq" id="WP_088711830.1">
    <property type="nucleotide sequence ID" value="NZ_NFZT01000001.1"/>
</dbReference>
<evidence type="ECO:0000256" key="1">
    <source>
        <dbReference type="ARBA" id="ARBA00022603"/>
    </source>
</evidence>
<feature type="compositionally biased region" description="Basic and acidic residues" evidence="4">
    <location>
        <begin position="1"/>
        <end position="21"/>
    </location>
</feature>
<feature type="domain" description="Methyltransferase" evidence="5">
    <location>
        <begin position="103"/>
        <end position="192"/>
    </location>
</feature>
<evidence type="ECO:0000313" key="6">
    <source>
        <dbReference type="EMBL" id="OWV33042.1"/>
    </source>
</evidence>
<evidence type="ECO:0000256" key="3">
    <source>
        <dbReference type="ARBA" id="ARBA00022691"/>
    </source>
</evidence>
<organism evidence="6 7">
    <name type="scientific">Pacificimonas flava</name>
    <dbReference type="NCBI Taxonomy" id="1234595"/>
    <lineage>
        <taxon>Bacteria</taxon>
        <taxon>Pseudomonadati</taxon>
        <taxon>Pseudomonadota</taxon>
        <taxon>Alphaproteobacteria</taxon>
        <taxon>Sphingomonadales</taxon>
        <taxon>Sphingosinicellaceae</taxon>
        <taxon>Pacificimonas</taxon>
    </lineage>
</organism>
<keyword evidence="3" id="KW-0949">S-adenosyl-L-methionine</keyword>
<protein>
    <recommendedName>
        <fullName evidence="5">Methyltransferase domain-containing protein</fullName>
    </recommendedName>
</protein>
<sequence length="258" mass="28322">MGDRRPAIADGPAEKGLDGRARPSACPAIAARDRERAVEPRRVHGYQPVMRHSPDHMREARQATHGVYERNAAHWNRARLTSLYEKPWLDRFIAAVPAGCSLLDLGCGSGVPIAGYLLDRGFTLTGIDYSPAMIGLARENYPGADWRVGDMKTLPPRETFGGIYSWDGFFHLSVDEQRLAIPELCRLTLPGGAIMLTVGTGEGEVTGTVAGESVYHASLAPEEYDRRFRDGGFQTVIYVAEDPECLGRSILLASDRRP</sequence>
<evidence type="ECO:0000256" key="4">
    <source>
        <dbReference type="SAM" id="MobiDB-lite"/>
    </source>
</evidence>
<dbReference type="PANTHER" id="PTHR43464:SF19">
    <property type="entry name" value="UBIQUINONE BIOSYNTHESIS O-METHYLTRANSFERASE, MITOCHONDRIAL"/>
    <property type="match status" value="1"/>
</dbReference>
<evidence type="ECO:0000313" key="7">
    <source>
        <dbReference type="Proteomes" id="UP000198462"/>
    </source>
</evidence>
<dbReference type="EMBL" id="NFZT01000001">
    <property type="protein sequence ID" value="OWV33042.1"/>
    <property type="molecule type" value="Genomic_DNA"/>
</dbReference>
<dbReference type="InterPro" id="IPR029063">
    <property type="entry name" value="SAM-dependent_MTases_sf"/>
</dbReference>
<dbReference type="GO" id="GO:0008168">
    <property type="term" value="F:methyltransferase activity"/>
    <property type="evidence" value="ECO:0007669"/>
    <property type="project" value="UniProtKB-KW"/>
</dbReference>
<dbReference type="Gene3D" id="3.40.50.150">
    <property type="entry name" value="Vaccinia Virus protein VP39"/>
    <property type="match status" value="1"/>
</dbReference>
<dbReference type="SUPFAM" id="SSF53335">
    <property type="entry name" value="S-adenosyl-L-methionine-dependent methyltransferases"/>
    <property type="match status" value="1"/>
</dbReference>
<comment type="caution">
    <text evidence="6">The sequence shown here is derived from an EMBL/GenBank/DDBJ whole genome shotgun (WGS) entry which is preliminary data.</text>
</comment>
<gene>
    <name evidence="6" type="ORF">B5C34_05910</name>
</gene>
<proteinExistence type="predicted"/>
<dbReference type="Pfam" id="PF13649">
    <property type="entry name" value="Methyltransf_25"/>
    <property type="match status" value="1"/>
</dbReference>
<dbReference type="CDD" id="cd02440">
    <property type="entry name" value="AdoMet_MTases"/>
    <property type="match status" value="1"/>
</dbReference>
<feature type="region of interest" description="Disordered" evidence="4">
    <location>
        <begin position="1"/>
        <end position="25"/>
    </location>
</feature>
<dbReference type="AlphaFoldDB" id="A0A219B3T4"/>
<dbReference type="Proteomes" id="UP000198462">
    <property type="component" value="Unassembled WGS sequence"/>
</dbReference>
<evidence type="ECO:0000256" key="2">
    <source>
        <dbReference type="ARBA" id="ARBA00022679"/>
    </source>
</evidence>
<reference evidence="7" key="1">
    <citation type="submission" date="2017-05" db="EMBL/GenBank/DDBJ databases">
        <authorList>
            <person name="Lin X."/>
        </authorList>
    </citation>
    <scope>NUCLEOTIDE SEQUENCE [LARGE SCALE GENOMIC DNA]</scope>
    <source>
        <strain evidence="7">JLT2012</strain>
    </source>
</reference>
<keyword evidence="1" id="KW-0489">Methyltransferase</keyword>
<dbReference type="OrthoDB" id="9765084at2"/>
<dbReference type="PANTHER" id="PTHR43464">
    <property type="entry name" value="METHYLTRANSFERASE"/>
    <property type="match status" value="1"/>
</dbReference>
<accession>A0A219B3T4</accession>